<evidence type="ECO:0000313" key="3">
    <source>
        <dbReference type="Proteomes" id="UP000009009"/>
    </source>
</evidence>
<dbReference type="SMART" id="SM00256">
    <property type="entry name" value="FBOX"/>
    <property type="match status" value="1"/>
</dbReference>
<dbReference type="Proteomes" id="UP000009009">
    <property type="component" value="Unassembled WGS sequence"/>
</dbReference>
<name>H0GKQ2_SACCK</name>
<dbReference type="AlphaFoldDB" id="H0GKQ2"/>
<dbReference type="Pfam" id="PF12937">
    <property type="entry name" value="F-box-like"/>
    <property type="match status" value="1"/>
</dbReference>
<proteinExistence type="predicted"/>
<dbReference type="EMBL" id="AGVY01000041">
    <property type="protein sequence ID" value="EHN05690.1"/>
    <property type="molecule type" value="Genomic_DNA"/>
</dbReference>
<dbReference type="SUPFAM" id="SSF81383">
    <property type="entry name" value="F-box domain"/>
    <property type="match status" value="1"/>
</dbReference>
<organism evidence="2 3">
    <name type="scientific">Saccharomyces cerevisiae x Saccharomyces kudriavzevii (strain VIN7)</name>
    <name type="common">Yeast</name>
    <dbReference type="NCBI Taxonomy" id="1095631"/>
    <lineage>
        <taxon>Eukaryota</taxon>
        <taxon>Fungi</taxon>
        <taxon>Dikarya</taxon>
        <taxon>Ascomycota</taxon>
        <taxon>Saccharomycotina</taxon>
        <taxon>Saccharomycetes</taxon>
        <taxon>Saccharomycetales</taxon>
        <taxon>Saccharomycetaceae</taxon>
        <taxon>Saccharomyces</taxon>
    </lineage>
</organism>
<dbReference type="Gene3D" id="1.20.1280.50">
    <property type="match status" value="1"/>
</dbReference>
<dbReference type="HOGENOM" id="CLU_477498_0_0_1"/>
<feature type="domain" description="F-box" evidence="1">
    <location>
        <begin position="15"/>
        <end position="61"/>
    </location>
</feature>
<dbReference type="InterPro" id="IPR001810">
    <property type="entry name" value="F-box_dom"/>
</dbReference>
<reference evidence="2 3" key="1">
    <citation type="journal article" date="2012" name="FEMS Yeast Res.">
        <title>The genome sequence of the wine yeast VIN7 reveals an allotriploid hybrid genome with Saccharomyces cerevisiae and Saccharomyces kudriavzevii origins.</title>
        <authorList>
            <person name="Borneman A.R."/>
            <person name="Desany B.A."/>
            <person name="Riches D."/>
            <person name="Affourtit J.P."/>
            <person name="Forgan A.H."/>
            <person name="Pretorius I.S."/>
            <person name="Egholm M."/>
            <person name="Chambers P.J."/>
        </authorList>
    </citation>
    <scope>NUCLEOTIDE SEQUENCE [LARGE SCALE GENOMIC DNA]</scope>
    <source>
        <strain evidence="2 3">VIN7</strain>
    </source>
</reference>
<evidence type="ECO:0000313" key="2">
    <source>
        <dbReference type="EMBL" id="EHN05690.1"/>
    </source>
</evidence>
<dbReference type="OrthoDB" id="550575at2759"/>
<dbReference type="PhylomeDB" id="H0GKQ2"/>
<protein>
    <submittedName>
        <fullName evidence="2">Mdm30p</fullName>
    </submittedName>
</protein>
<dbReference type="PROSITE" id="PS50181">
    <property type="entry name" value="FBOX"/>
    <property type="match status" value="1"/>
</dbReference>
<sequence length="600" mass="70834">MYMTKRRNLFMVGSSFTIDHLPPEIWLCISKLLGTSDLHNLCLINRRLYLTITSDEIWKRRCYDRWINRENLDILTGNDYDSIPVSQWYSYYLRRAKWENKIFCLLWGLTEETNPQHFREKYLHILQFRHYKLATFLHRIIKQGYIPDKRPLDLITYANYLLKNVRHKYVFPLFYPTNAAELKNLNNMASRDAEMIYLRLSAIDTSFDDLLDAREFILNGICSDLLQKYKKIEEFLKLRPVTRVSKLISISTDYLDCFTQPHDSVGQTNDRATGRELHREDFMLLRVYSREGRGYKTIILAIIQAITKRYNVDSYLARDHLVVSEPDFPDGRAFVTVNEDFQPYIFDKEDLLSVWSNNFHNAENFESAVLPALLEPISIQHLLTEFFRELLRCKPRPFEGYPNRAHGLRDMFPYGKVEVPRDVTMYFAFIYDLFDGMFESGMTSLRGQMLRDLLNYVNANNFGDLNIIIGQNALKEPNDCWSNKRDYVLLDDNNKIGYFYTDIETEDTLCALNQYEVDGKVFITTIDILGDIRVRLAEGLTPFQGDNDKLWESFSSVVPRTDWGLFFKGYDKERRRMQLNPYIEEKLSNLANDEQPLHNL</sequence>
<gene>
    <name evidence="2" type="ORF">VIN7_3459</name>
</gene>
<dbReference type="InterPro" id="IPR036047">
    <property type="entry name" value="F-box-like_dom_sf"/>
</dbReference>
<keyword evidence="3" id="KW-1185">Reference proteome</keyword>
<comment type="caution">
    <text evidence="2">The sequence shown here is derived from an EMBL/GenBank/DDBJ whole genome shotgun (WGS) entry which is preliminary data.</text>
</comment>
<dbReference type="CDD" id="cd22143">
    <property type="entry name" value="F-box_ScMDM30-like"/>
    <property type="match status" value="1"/>
</dbReference>
<accession>H0GKQ2</accession>
<evidence type="ECO:0000259" key="1">
    <source>
        <dbReference type="PROSITE" id="PS50181"/>
    </source>
</evidence>